<dbReference type="Pfam" id="PF09721">
    <property type="entry name" value="Exosortase_EpsH"/>
    <property type="match status" value="1"/>
</dbReference>
<keyword evidence="3" id="KW-0645">Protease</keyword>
<feature type="transmembrane region" description="Helical" evidence="8">
    <location>
        <begin position="262"/>
        <end position="279"/>
    </location>
</feature>
<dbReference type="GO" id="GO:0008233">
    <property type="term" value="F:peptidase activity"/>
    <property type="evidence" value="ECO:0007669"/>
    <property type="project" value="UniProtKB-KW"/>
</dbReference>
<dbReference type="EMBL" id="MTKO01000041">
    <property type="protein sequence ID" value="RWX47078.1"/>
    <property type="molecule type" value="Genomic_DNA"/>
</dbReference>
<evidence type="ECO:0000313" key="9">
    <source>
        <dbReference type="EMBL" id="RWX47078.1"/>
    </source>
</evidence>
<evidence type="ECO:0000256" key="2">
    <source>
        <dbReference type="ARBA" id="ARBA00022475"/>
    </source>
</evidence>
<keyword evidence="7 8" id="KW-0472">Membrane</keyword>
<feature type="transmembrane region" description="Helical" evidence="8">
    <location>
        <begin position="43"/>
        <end position="60"/>
    </location>
</feature>
<gene>
    <name evidence="9" type="ORF">H206_00118</name>
</gene>
<keyword evidence="6 8" id="KW-1133">Transmembrane helix</keyword>
<feature type="transmembrane region" description="Helical" evidence="8">
    <location>
        <begin position="192"/>
        <end position="212"/>
    </location>
</feature>
<dbReference type="InterPro" id="IPR019127">
    <property type="entry name" value="Exosortase"/>
</dbReference>
<keyword evidence="2" id="KW-1003">Cell membrane</keyword>
<dbReference type="Proteomes" id="UP000287853">
    <property type="component" value="Unassembled WGS sequence"/>
</dbReference>
<feature type="transmembrane region" description="Helical" evidence="8">
    <location>
        <begin position="309"/>
        <end position="327"/>
    </location>
</feature>
<accession>A0A3S3U9Y6</accession>
<reference evidence="9 10" key="1">
    <citation type="submission" date="2017-01" db="EMBL/GenBank/DDBJ databases">
        <title>The cable genome- insights into the physiology and evolution of filamentous bacteria capable of sulfide oxidation via long distance electron transfer.</title>
        <authorList>
            <person name="Schreiber L."/>
            <person name="Bjerg J.T."/>
            <person name="Boggild A."/>
            <person name="Van De Vossenberg J."/>
            <person name="Meysman F."/>
            <person name="Nielsen L.P."/>
            <person name="Schramm A."/>
            <person name="Kjeldsen K.U."/>
        </authorList>
    </citation>
    <scope>NUCLEOTIDE SEQUENCE [LARGE SCALE GENOMIC DNA]</scope>
    <source>
        <strain evidence="9">MCF</strain>
    </source>
</reference>
<protein>
    <submittedName>
        <fullName evidence="9">Exosortase</fullName>
    </submittedName>
</protein>
<keyword evidence="4 8" id="KW-0812">Transmembrane</keyword>
<feature type="transmembrane region" description="Helical" evidence="8">
    <location>
        <begin position="154"/>
        <end position="172"/>
    </location>
</feature>
<feature type="transmembrane region" description="Helical" evidence="8">
    <location>
        <begin position="219"/>
        <end position="242"/>
    </location>
</feature>
<keyword evidence="5" id="KW-0378">Hydrolase</keyword>
<feature type="transmembrane region" description="Helical" evidence="8">
    <location>
        <begin position="75"/>
        <end position="92"/>
    </location>
</feature>
<evidence type="ECO:0000256" key="1">
    <source>
        <dbReference type="ARBA" id="ARBA00004651"/>
    </source>
</evidence>
<evidence type="ECO:0000256" key="3">
    <source>
        <dbReference type="ARBA" id="ARBA00022670"/>
    </source>
</evidence>
<dbReference type="GO" id="GO:0006508">
    <property type="term" value="P:proteolysis"/>
    <property type="evidence" value="ECO:0007669"/>
    <property type="project" value="UniProtKB-KW"/>
</dbReference>
<dbReference type="NCBIfam" id="TIGR04178">
    <property type="entry name" value="exo_archaeo"/>
    <property type="match status" value="1"/>
</dbReference>
<organism evidence="9 10">
    <name type="scientific">Candidatus Electrothrix aarhusensis</name>
    <dbReference type="NCBI Taxonomy" id="1859131"/>
    <lineage>
        <taxon>Bacteria</taxon>
        <taxon>Pseudomonadati</taxon>
        <taxon>Thermodesulfobacteriota</taxon>
        <taxon>Desulfobulbia</taxon>
        <taxon>Desulfobulbales</taxon>
        <taxon>Desulfobulbaceae</taxon>
        <taxon>Candidatus Electrothrix</taxon>
    </lineage>
</organism>
<feature type="transmembrane region" description="Helical" evidence="8">
    <location>
        <begin position="99"/>
        <end position="119"/>
    </location>
</feature>
<proteinExistence type="predicted"/>
<evidence type="ECO:0000256" key="5">
    <source>
        <dbReference type="ARBA" id="ARBA00022801"/>
    </source>
</evidence>
<dbReference type="InterPro" id="IPR026392">
    <property type="entry name" value="Exo/Archaeosortase_dom"/>
</dbReference>
<dbReference type="AlphaFoldDB" id="A0A3S3U9Y6"/>
<keyword evidence="10" id="KW-1185">Reference proteome</keyword>
<evidence type="ECO:0000256" key="6">
    <source>
        <dbReference type="ARBA" id="ARBA00022989"/>
    </source>
</evidence>
<comment type="subcellular location">
    <subcellularLocation>
        <location evidence="1">Cell membrane</location>
        <topology evidence="1">Multi-pass membrane protein</topology>
    </subcellularLocation>
</comment>
<evidence type="ECO:0000256" key="7">
    <source>
        <dbReference type="ARBA" id="ARBA00023136"/>
    </source>
</evidence>
<comment type="caution">
    <text evidence="9">The sequence shown here is derived from an EMBL/GenBank/DDBJ whole genome shotgun (WGS) entry which is preliminary data.</text>
</comment>
<evidence type="ECO:0000313" key="10">
    <source>
        <dbReference type="Proteomes" id="UP000287853"/>
    </source>
</evidence>
<name>A0A3S3U9Y6_9BACT</name>
<feature type="transmembrane region" description="Helical" evidence="8">
    <location>
        <begin position="12"/>
        <end position="31"/>
    </location>
</feature>
<sequence>MSQNSKKYPPTIIFLFFTIAVLFTVTYGETIENHLHYLIKRKYLIERLLTLVIAFLYMLWERKDLFLTTARKPSISWGVPLLFISSLLLVTGQASNTQALSEMSFASSIIAIVVLLFGTDFARRFFLPLIFLFFLMTGMVEDITTVILRAPLQLLSAITVENLLTFFGYVIHREGLYLHLPNIVLEVAGGCSGTNQLIISIALGIAIAFIMLDDFFKRAVLIIWSFVMGLAVNWLRIFLISIWHYNSAKESIHGPYDSFNRLPYLVGLFFIFMLAVKLADKEKKTKQDKTNQIVTPEHISAHLESITQASFAAILILSTCSLYLYLYL</sequence>
<evidence type="ECO:0000256" key="4">
    <source>
        <dbReference type="ARBA" id="ARBA00022692"/>
    </source>
</evidence>
<feature type="transmembrane region" description="Helical" evidence="8">
    <location>
        <begin position="125"/>
        <end position="147"/>
    </location>
</feature>
<evidence type="ECO:0000256" key="8">
    <source>
        <dbReference type="SAM" id="Phobius"/>
    </source>
</evidence>
<dbReference type="GO" id="GO:0005886">
    <property type="term" value="C:plasma membrane"/>
    <property type="evidence" value="ECO:0007669"/>
    <property type="project" value="UniProtKB-SubCell"/>
</dbReference>